<keyword evidence="1" id="KW-0472">Membrane</keyword>
<reference evidence="2" key="2">
    <citation type="submission" date="2021-04" db="EMBL/GenBank/DDBJ databases">
        <authorList>
            <person name="Gilroy R."/>
        </authorList>
    </citation>
    <scope>NUCLEOTIDE SEQUENCE</scope>
    <source>
        <strain evidence="2">CHK185-5351</strain>
    </source>
</reference>
<feature type="transmembrane region" description="Helical" evidence="1">
    <location>
        <begin position="6"/>
        <end position="27"/>
    </location>
</feature>
<reference evidence="2" key="1">
    <citation type="journal article" date="2021" name="PeerJ">
        <title>Extensive microbial diversity within the chicken gut microbiome revealed by metagenomics and culture.</title>
        <authorList>
            <person name="Gilroy R."/>
            <person name="Ravi A."/>
            <person name="Getino M."/>
            <person name="Pursley I."/>
            <person name="Horton D.L."/>
            <person name="Alikhan N.F."/>
            <person name="Baker D."/>
            <person name="Gharbi K."/>
            <person name="Hall N."/>
            <person name="Watson M."/>
            <person name="Adriaenssens E.M."/>
            <person name="Foster-Nyarko E."/>
            <person name="Jarju S."/>
            <person name="Secka A."/>
            <person name="Antonio M."/>
            <person name="Oren A."/>
            <person name="Chaudhuri R.R."/>
            <person name="La Ragione R."/>
            <person name="Hildebrand F."/>
            <person name="Pallen M.J."/>
        </authorList>
    </citation>
    <scope>NUCLEOTIDE SEQUENCE</scope>
    <source>
        <strain evidence="2">CHK185-5351</strain>
    </source>
</reference>
<feature type="transmembrane region" description="Helical" evidence="1">
    <location>
        <begin position="145"/>
        <end position="165"/>
    </location>
</feature>
<gene>
    <name evidence="2" type="ORF">H9705_09700</name>
</gene>
<feature type="transmembrane region" description="Helical" evidence="1">
    <location>
        <begin position="374"/>
        <end position="395"/>
    </location>
</feature>
<name>A0A9D2NAG2_9FIRM</name>
<feature type="transmembrane region" description="Helical" evidence="1">
    <location>
        <begin position="104"/>
        <end position="125"/>
    </location>
</feature>
<keyword evidence="1" id="KW-1133">Transmembrane helix</keyword>
<evidence type="ECO:0000313" key="2">
    <source>
        <dbReference type="EMBL" id="HJC16069.1"/>
    </source>
</evidence>
<feature type="transmembrane region" description="Helical" evidence="1">
    <location>
        <begin position="264"/>
        <end position="286"/>
    </location>
</feature>
<comment type="caution">
    <text evidence="2">The sequence shown here is derived from an EMBL/GenBank/DDBJ whole genome shotgun (WGS) entry which is preliminary data.</text>
</comment>
<proteinExistence type="predicted"/>
<feature type="transmembrane region" description="Helical" evidence="1">
    <location>
        <begin position="295"/>
        <end position="315"/>
    </location>
</feature>
<feature type="transmembrane region" description="Helical" evidence="1">
    <location>
        <begin position="223"/>
        <end position="244"/>
    </location>
</feature>
<dbReference type="AlphaFoldDB" id="A0A9D2NAG2"/>
<sequence>MMYSGYEIAWLFFVYSFLGWMFETTAAAVRRKRFVNRGLVNLPFCVIYGCSAVAVTVLCRELHGFWLFAGGAILATLIEWIAGHWTEKFYHERWWDYSKIRGNLDGYICVPMSVLWGLLCVAMMEWGNPWLVRLFEWIPKLPGRFLVWVLSCALAVDIAATLFVLSGRSRRIEQWKDVDSWLGGISSGLERRIYGWTDRRIRKAYPDARKKAAKRPEQGREDVFAYGCSFYKIVWLFVIGAFLGDLVETVFCRLTAGVWMSRSSVVWGPFSLVWGLAVAAATLLLYRYRERSDHFLFLMGTCLGGAYEYVCSVVLEVLFGKVFWDYSKIPFNLGGRINLLYCFFWGIAAVIWIKAMYPALSSLIEKIPIRAGKILSWCMILFFICNILVSSMALLRSDQRAQGIPAEQAWQRVMDERYGDDRLEEIYPNAIQVK</sequence>
<dbReference type="Pfam" id="PF06541">
    <property type="entry name" value="ABC_trans_CmpB"/>
    <property type="match status" value="2"/>
</dbReference>
<accession>A0A9D2NAG2</accession>
<keyword evidence="1" id="KW-0812">Transmembrane</keyword>
<feature type="transmembrane region" description="Helical" evidence="1">
    <location>
        <begin position="335"/>
        <end position="353"/>
    </location>
</feature>
<protein>
    <submittedName>
        <fullName evidence="2">ABC transporter permease</fullName>
    </submittedName>
</protein>
<feature type="transmembrane region" description="Helical" evidence="1">
    <location>
        <begin position="39"/>
        <end position="58"/>
    </location>
</feature>
<feature type="transmembrane region" description="Helical" evidence="1">
    <location>
        <begin position="64"/>
        <end position="83"/>
    </location>
</feature>
<dbReference type="EMBL" id="DWWU01000039">
    <property type="protein sequence ID" value="HJC16069.1"/>
    <property type="molecule type" value="Genomic_DNA"/>
</dbReference>
<evidence type="ECO:0000256" key="1">
    <source>
        <dbReference type="SAM" id="Phobius"/>
    </source>
</evidence>
<dbReference type="InterPro" id="IPR010540">
    <property type="entry name" value="CmpB_TMEM229"/>
</dbReference>
<dbReference type="Proteomes" id="UP000823849">
    <property type="component" value="Unassembled WGS sequence"/>
</dbReference>
<evidence type="ECO:0000313" key="3">
    <source>
        <dbReference type="Proteomes" id="UP000823849"/>
    </source>
</evidence>
<organism evidence="2 3">
    <name type="scientific">Candidatus Fusicatenibacter intestinigallinarum</name>
    <dbReference type="NCBI Taxonomy" id="2838598"/>
    <lineage>
        <taxon>Bacteria</taxon>
        <taxon>Bacillati</taxon>
        <taxon>Bacillota</taxon>
        <taxon>Clostridia</taxon>
        <taxon>Lachnospirales</taxon>
        <taxon>Lachnospiraceae</taxon>
        <taxon>Fusicatenibacter</taxon>
    </lineage>
</organism>